<dbReference type="SMART" id="SM00225">
    <property type="entry name" value="BTB"/>
    <property type="match status" value="1"/>
</dbReference>
<dbReference type="FunFam" id="3.30.710.10:FF:000008">
    <property type="entry name" value="Speckle-type POZ protein-like a"/>
    <property type="match status" value="1"/>
</dbReference>
<dbReference type="GO" id="GO:0005634">
    <property type="term" value="C:nucleus"/>
    <property type="evidence" value="ECO:0007669"/>
    <property type="project" value="UniProtKB-SubCell"/>
</dbReference>
<evidence type="ECO:0000256" key="5">
    <source>
        <dbReference type="ARBA" id="ARBA00023242"/>
    </source>
</evidence>
<comment type="pathway">
    <text evidence="2">Protein modification; protein ubiquitination.</text>
</comment>
<comment type="similarity">
    <text evidence="3">Belongs to the Tdpoz family.</text>
</comment>
<proteinExistence type="inferred from homology"/>
<dbReference type="FunFam" id="2.60.210.10:FF:000028">
    <property type="entry name" value="Speckle-type POZ protein-like"/>
    <property type="match status" value="1"/>
</dbReference>
<evidence type="ECO:0000256" key="2">
    <source>
        <dbReference type="ARBA" id="ARBA00004906"/>
    </source>
</evidence>
<sequence length="472" mass="53625">MSGEVIKKKPQIKEISSSSDEVIFFPCFTTQNAVVRKRLKVLTVRIGKNSTKQGASMEDTVKYSPVWDIAYILEDCNKVAMSREPTPPLSGDMSIGPIAESWCYTQVKVVKFSYMWTINNFSFCREEMGEVLKSSTFSSSPSDKMKWCLRVNPKGLDDESKDYLSLYLLLVSCPKSEVRAKFKFSLLNAKREETKAMESQRAYRFVQGKDWGFKKFIRRDFLLDEANGLLPDDKLTLFCEVSVVQDSVNISGHTNTNMLKVPECRLAEDLGNLWENTRFTDCSFFVRGQEFKAHKSVLAARSPVFNAMFEHEMEESKKNRVEINDVDPEVFKEMMRFIYTGKAPNLDKMADNLLAAADKYALERLKVMCEEALCSNLSVENVADTLVLADLHSAEQLKAQAIDFINRCSVLRQLGCKDGKNWNSNQAADIMETSGWKSMIHSHPHLVAEAFRALASAQCPQFGIPRKRLKQS</sequence>
<dbReference type="Gene3D" id="3.30.710.10">
    <property type="entry name" value="Potassium Channel Kv1.1, Chain A"/>
    <property type="match status" value="1"/>
</dbReference>
<dbReference type="PROSITE" id="PS50144">
    <property type="entry name" value="MATH"/>
    <property type="match status" value="1"/>
</dbReference>
<dbReference type="CDD" id="cd18343">
    <property type="entry name" value="BTB_POZ_SPOPL"/>
    <property type="match status" value="1"/>
</dbReference>
<dbReference type="InterPro" id="IPR008974">
    <property type="entry name" value="TRAF-like"/>
</dbReference>
<reference evidence="8 9" key="1">
    <citation type="submission" date="2020-12" db="EMBL/GenBank/DDBJ databases">
        <title>De novo assembly of Tibetan sheep genome.</title>
        <authorList>
            <person name="Li X."/>
        </authorList>
    </citation>
    <scope>NUCLEOTIDE SEQUENCE [LARGE SCALE GENOMIC DNA]</scope>
    <source>
        <tissue evidence="8">Heart</tissue>
    </source>
</reference>
<dbReference type="GO" id="GO:0043161">
    <property type="term" value="P:proteasome-mediated ubiquitin-dependent protein catabolic process"/>
    <property type="evidence" value="ECO:0007669"/>
    <property type="project" value="UniProtKB-ARBA"/>
</dbReference>
<dbReference type="Pfam" id="PF00651">
    <property type="entry name" value="BTB"/>
    <property type="match status" value="1"/>
</dbReference>
<evidence type="ECO:0000313" key="8">
    <source>
        <dbReference type="EMBL" id="KAG5213851.1"/>
    </source>
</evidence>
<dbReference type="CDD" id="cd18519">
    <property type="entry name" value="BACK_SPOPL"/>
    <property type="match status" value="1"/>
</dbReference>
<dbReference type="InterPro" id="IPR011333">
    <property type="entry name" value="SKP1/BTB/POZ_sf"/>
</dbReference>
<dbReference type="AlphaFoldDB" id="A0A836ABG8"/>
<dbReference type="InterPro" id="IPR000210">
    <property type="entry name" value="BTB/POZ_dom"/>
</dbReference>
<dbReference type="EMBL" id="JAEMGP010000002">
    <property type="protein sequence ID" value="KAG5213851.1"/>
    <property type="molecule type" value="Genomic_DNA"/>
</dbReference>
<accession>A0A836ABG8</accession>
<evidence type="ECO:0000256" key="1">
    <source>
        <dbReference type="ARBA" id="ARBA00004123"/>
    </source>
</evidence>
<dbReference type="Gene3D" id="2.60.210.10">
    <property type="entry name" value="Apoptosis, Tumor Necrosis Factor Receptor Associated Protein 2, Chain A"/>
    <property type="match status" value="1"/>
</dbReference>
<dbReference type="SMART" id="SM00061">
    <property type="entry name" value="MATH"/>
    <property type="match status" value="1"/>
</dbReference>
<dbReference type="Gene3D" id="6.20.250.50">
    <property type="match status" value="1"/>
</dbReference>
<comment type="caution">
    <text evidence="8">The sequence shown here is derived from an EMBL/GenBank/DDBJ whole genome shotgun (WGS) entry which is preliminary data.</text>
</comment>
<dbReference type="Gene3D" id="6.10.250.3030">
    <property type="match status" value="1"/>
</dbReference>
<evidence type="ECO:0000313" key="9">
    <source>
        <dbReference type="Proteomes" id="UP000664991"/>
    </source>
</evidence>
<evidence type="ECO:0000259" key="6">
    <source>
        <dbReference type="PROSITE" id="PS50097"/>
    </source>
</evidence>
<dbReference type="InterPro" id="IPR002083">
    <property type="entry name" value="MATH/TRAF_dom"/>
</dbReference>
<feature type="domain" description="MATH" evidence="7">
    <location>
        <begin position="111"/>
        <end position="241"/>
    </location>
</feature>
<dbReference type="PROSITE" id="PS50097">
    <property type="entry name" value="BTB"/>
    <property type="match status" value="1"/>
</dbReference>
<feature type="domain" description="BTB" evidence="6">
    <location>
        <begin position="280"/>
        <end position="342"/>
    </location>
</feature>
<evidence type="ECO:0000256" key="4">
    <source>
        <dbReference type="ARBA" id="ARBA00022786"/>
    </source>
</evidence>
<keyword evidence="5" id="KW-0539">Nucleus</keyword>
<dbReference type="SUPFAM" id="SSF49599">
    <property type="entry name" value="TRAF domain-like"/>
    <property type="match status" value="1"/>
</dbReference>
<protein>
    <recommendedName>
        <fullName evidence="10">Speckle-type POZ protein-like</fullName>
    </recommendedName>
</protein>
<evidence type="ECO:0000256" key="3">
    <source>
        <dbReference type="ARBA" id="ARBA00010846"/>
    </source>
</evidence>
<organism evidence="8 9">
    <name type="scientific">Ovis aries</name>
    <name type="common">Sheep</name>
    <dbReference type="NCBI Taxonomy" id="9940"/>
    <lineage>
        <taxon>Eukaryota</taxon>
        <taxon>Metazoa</taxon>
        <taxon>Chordata</taxon>
        <taxon>Craniata</taxon>
        <taxon>Vertebrata</taxon>
        <taxon>Euteleostomi</taxon>
        <taxon>Mammalia</taxon>
        <taxon>Eutheria</taxon>
        <taxon>Laurasiatheria</taxon>
        <taxon>Artiodactyla</taxon>
        <taxon>Ruminantia</taxon>
        <taxon>Pecora</taxon>
        <taxon>Bovidae</taxon>
        <taxon>Caprinae</taxon>
        <taxon>Ovis</taxon>
    </lineage>
</organism>
<dbReference type="Pfam" id="PF22486">
    <property type="entry name" value="MATH_2"/>
    <property type="match status" value="1"/>
</dbReference>
<dbReference type="PANTHER" id="PTHR24413">
    <property type="entry name" value="SPECKLE-TYPE POZ PROTEIN"/>
    <property type="match status" value="1"/>
</dbReference>
<dbReference type="Proteomes" id="UP000664991">
    <property type="component" value="Unassembled WGS sequence"/>
</dbReference>
<evidence type="ECO:0008006" key="10">
    <source>
        <dbReference type="Google" id="ProtNLM"/>
    </source>
</evidence>
<evidence type="ECO:0000259" key="7">
    <source>
        <dbReference type="PROSITE" id="PS50144"/>
    </source>
</evidence>
<keyword evidence="4" id="KW-0833">Ubl conjugation pathway</keyword>
<name>A0A836ABG8_SHEEP</name>
<dbReference type="SUPFAM" id="SSF54695">
    <property type="entry name" value="POZ domain"/>
    <property type="match status" value="1"/>
</dbReference>
<comment type="subcellular location">
    <subcellularLocation>
        <location evidence="1">Nucleus</location>
    </subcellularLocation>
</comment>
<gene>
    <name evidence="8" type="ORF">JEQ12_009637</name>
</gene>